<evidence type="ECO:0000313" key="9">
    <source>
        <dbReference type="Proteomes" id="UP001247542"/>
    </source>
</evidence>
<evidence type="ECO:0000259" key="7">
    <source>
        <dbReference type="Pfam" id="PF02911"/>
    </source>
</evidence>
<dbReference type="GO" id="GO:0004479">
    <property type="term" value="F:methionyl-tRNA formyltransferase activity"/>
    <property type="evidence" value="ECO:0007669"/>
    <property type="project" value="UniProtKB-EC"/>
</dbReference>
<dbReference type="NCBIfam" id="TIGR00460">
    <property type="entry name" value="fmt"/>
    <property type="match status" value="1"/>
</dbReference>
<dbReference type="SUPFAM" id="SSF53328">
    <property type="entry name" value="Formyltransferase"/>
    <property type="match status" value="1"/>
</dbReference>
<evidence type="ECO:0000256" key="5">
    <source>
        <dbReference type="HAMAP-Rule" id="MF_00182"/>
    </source>
</evidence>
<dbReference type="RefSeq" id="WP_313273431.1">
    <property type="nucleotide sequence ID" value="NZ_JASXSX010000001.1"/>
</dbReference>
<dbReference type="InterPro" id="IPR011034">
    <property type="entry name" value="Formyl_transferase-like_C_sf"/>
</dbReference>
<evidence type="ECO:0000259" key="6">
    <source>
        <dbReference type="Pfam" id="PF00551"/>
    </source>
</evidence>
<dbReference type="CDD" id="cd08646">
    <property type="entry name" value="FMT_core_Met-tRNA-FMT_N"/>
    <property type="match status" value="1"/>
</dbReference>
<comment type="function">
    <text evidence="5">Attaches a formyl group to the free amino group of methionyl-tRNA(fMet). The formyl group appears to play a dual role in the initiator identity of N-formylmethionyl-tRNA by promoting its recognition by IF2 and preventing the misappropriation of this tRNA by the elongation apparatus.</text>
</comment>
<evidence type="ECO:0000256" key="1">
    <source>
        <dbReference type="ARBA" id="ARBA00010699"/>
    </source>
</evidence>
<feature type="domain" description="Formyl transferase N-terminal" evidence="6">
    <location>
        <begin position="1"/>
        <end position="173"/>
    </location>
</feature>
<protein>
    <recommendedName>
        <fullName evidence="2 5">Methionyl-tRNA formyltransferase</fullName>
        <ecNumber evidence="2 5">2.1.2.9</ecNumber>
    </recommendedName>
</protein>
<evidence type="ECO:0000256" key="4">
    <source>
        <dbReference type="ARBA" id="ARBA00022917"/>
    </source>
</evidence>
<dbReference type="EC" id="2.1.2.9" evidence="2 5"/>
<dbReference type="EMBL" id="JASXSX010000001">
    <property type="protein sequence ID" value="MDT3767666.1"/>
    <property type="molecule type" value="Genomic_DNA"/>
</dbReference>
<dbReference type="InterPro" id="IPR036477">
    <property type="entry name" value="Formyl_transf_N_sf"/>
</dbReference>
<dbReference type="SUPFAM" id="SSF50486">
    <property type="entry name" value="FMT C-terminal domain-like"/>
    <property type="match status" value="1"/>
</dbReference>
<dbReference type="InterPro" id="IPR044135">
    <property type="entry name" value="Met-tRNA-FMT_C"/>
</dbReference>
<dbReference type="InterPro" id="IPR005793">
    <property type="entry name" value="Formyl_trans_C"/>
</dbReference>
<sequence length="311" mass="33024">MKVLFAGTPETAVPTLRALHESSHEVVGVLTRPPARRGRGRTLHPSPVAVFAREHELPLIEANSVKSEPVQREIQETGAQLGVVVAYGAIIPQTLLDALEHGWINAHFSKLPRWRGAAPVQRAIEAGDTHTAVDVFELEASLDTGDIYRSEPVEINDEVTGQALLAHMSEVAAPLVTDVVDAIEAGTAHPTAQPNAGATYAHMVETKQLALDFSATAQQVHNKVRAWAPTPGTYTTLPDGARMKVLSTRIPGGATLQTGELQVGKHSVLVGTGSGDLELLTVAPAGKKPMRAADWARGARLGEHAILGVNQ</sequence>
<dbReference type="Pfam" id="PF02911">
    <property type="entry name" value="Formyl_trans_C"/>
    <property type="match status" value="1"/>
</dbReference>
<evidence type="ECO:0000256" key="2">
    <source>
        <dbReference type="ARBA" id="ARBA00012261"/>
    </source>
</evidence>
<dbReference type="PANTHER" id="PTHR11138:SF5">
    <property type="entry name" value="METHIONYL-TRNA FORMYLTRANSFERASE, MITOCHONDRIAL"/>
    <property type="match status" value="1"/>
</dbReference>
<evidence type="ECO:0000256" key="3">
    <source>
        <dbReference type="ARBA" id="ARBA00022679"/>
    </source>
</evidence>
<dbReference type="Gene3D" id="3.40.50.12230">
    <property type="match status" value="1"/>
</dbReference>
<dbReference type="HAMAP" id="MF_00182">
    <property type="entry name" value="Formyl_trans"/>
    <property type="match status" value="1"/>
</dbReference>
<keyword evidence="4 5" id="KW-0648">Protein biosynthesis</keyword>
<keyword evidence="9" id="KW-1185">Reference proteome</keyword>
<name>A0ABU3IBB1_9ACTO</name>
<feature type="binding site" evidence="5">
    <location>
        <begin position="109"/>
        <end position="112"/>
    </location>
    <ligand>
        <name>(6S)-5,6,7,8-tetrahydrofolate</name>
        <dbReference type="ChEBI" id="CHEBI:57453"/>
    </ligand>
</feature>
<accession>A0ABU3IBB1</accession>
<dbReference type="Proteomes" id="UP001247542">
    <property type="component" value="Unassembled WGS sequence"/>
</dbReference>
<evidence type="ECO:0000313" key="8">
    <source>
        <dbReference type="EMBL" id="MDT3767666.1"/>
    </source>
</evidence>
<feature type="domain" description="Formyl transferase C-terminal" evidence="7">
    <location>
        <begin position="207"/>
        <end position="299"/>
    </location>
</feature>
<keyword evidence="3 5" id="KW-0808">Transferase</keyword>
<comment type="caution">
    <text evidence="8">The sequence shown here is derived from an EMBL/GenBank/DDBJ whole genome shotgun (WGS) entry which is preliminary data.</text>
</comment>
<gene>
    <name evidence="5 8" type="primary">fmt</name>
    <name evidence="8" type="ORF">QS713_06265</name>
</gene>
<dbReference type="Pfam" id="PF00551">
    <property type="entry name" value="Formyl_trans_N"/>
    <property type="match status" value="1"/>
</dbReference>
<dbReference type="InterPro" id="IPR002376">
    <property type="entry name" value="Formyl_transf_N"/>
</dbReference>
<dbReference type="InterPro" id="IPR041711">
    <property type="entry name" value="Met-tRNA-FMT_N"/>
</dbReference>
<proteinExistence type="inferred from homology"/>
<dbReference type="CDD" id="cd08704">
    <property type="entry name" value="Met_tRNA_FMT_C"/>
    <property type="match status" value="1"/>
</dbReference>
<dbReference type="PANTHER" id="PTHR11138">
    <property type="entry name" value="METHIONYL-TRNA FORMYLTRANSFERASE"/>
    <property type="match status" value="1"/>
</dbReference>
<reference evidence="8 9" key="1">
    <citation type="submission" date="2023-06" db="EMBL/GenBank/DDBJ databases">
        <title>Draft genome sequence of Gleimia hominis type strain CCUG 57540T.</title>
        <authorList>
            <person name="Salva-Serra F."/>
            <person name="Cardew S."/>
            <person name="Jensie Markopoulos S."/>
            <person name="Ohlen M."/>
            <person name="Inganas E."/>
            <person name="Svensson-Stadler L."/>
            <person name="Moore E.R.B."/>
        </authorList>
    </citation>
    <scope>NUCLEOTIDE SEQUENCE [LARGE SCALE GENOMIC DNA]</scope>
    <source>
        <strain evidence="8 9">CCUG 57540</strain>
    </source>
</reference>
<dbReference type="InterPro" id="IPR005794">
    <property type="entry name" value="Fmt"/>
</dbReference>
<organism evidence="8 9">
    <name type="scientific">Gleimia hominis</name>
    <dbReference type="NCBI Taxonomy" id="595468"/>
    <lineage>
        <taxon>Bacteria</taxon>
        <taxon>Bacillati</taxon>
        <taxon>Actinomycetota</taxon>
        <taxon>Actinomycetes</taxon>
        <taxon>Actinomycetales</taxon>
        <taxon>Actinomycetaceae</taxon>
        <taxon>Gleimia</taxon>
    </lineage>
</organism>
<comment type="catalytic activity">
    <reaction evidence="5">
        <text>L-methionyl-tRNA(fMet) + (6R)-10-formyltetrahydrofolate = N-formyl-L-methionyl-tRNA(fMet) + (6S)-5,6,7,8-tetrahydrofolate + H(+)</text>
        <dbReference type="Rhea" id="RHEA:24380"/>
        <dbReference type="Rhea" id="RHEA-COMP:9952"/>
        <dbReference type="Rhea" id="RHEA-COMP:9953"/>
        <dbReference type="ChEBI" id="CHEBI:15378"/>
        <dbReference type="ChEBI" id="CHEBI:57453"/>
        <dbReference type="ChEBI" id="CHEBI:78530"/>
        <dbReference type="ChEBI" id="CHEBI:78844"/>
        <dbReference type="ChEBI" id="CHEBI:195366"/>
        <dbReference type="EC" id="2.1.2.9"/>
    </reaction>
</comment>
<comment type="similarity">
    <text evidence="1 5">Belongs to the Fmt family.</text>
</comment>